<keyword evidence="2" id="KW-0378">Hydrolase</keyword>
<feature type="domain" description="PDZ" evidence="1">
    <location>
        <begin position="377"/>
        <end position="433"/>
    </location>
</feature>
<evidence type="ECO:0000313" key="2">
    <source>
        <dbReference type="EMBL" id="MFD0836802.1"/>
    </source>
</evidence>
<dbReference type="SUPFAM" id="SSF50156">
    <property type="entry name" value="PDZ domain-like"/>
    <property type="match status" value="1"/>
</dbReference>
<dbReference type="Gene3D" id="2.40.70.10">
    <property type="entry name" value="Acid Proteases"/>
    <property type="match status" value="1"/>
</dbReference>
<dbReference type="EMBL" id="JBHTIB010000014">
    <property type="protein sequence ID" value="MFD0836802.1"/>
    <property type="molecule type" value="Genomic_DNA"/>
</dbReference>
<name>A0ABW3BWC8_9FLAO</name>
<dbReference type="SMART" id="SM00228">
    <property type="entry name" value="PDZ"/>
    <property type="match status" value="1"/>
</dbReference>
<dbReference type="Proteomes" id="UP001597011">
    <property type="component" value="Unassembled WGS sequence"/>
</dbReference>
<accession>A0ABW3BWC8</accession>
<dbReference type="InterPro" id="IPR021109">
    <property type="entry name" value="Peptidase_aspartic_dom_sf"/>
</dbReference>
<dbReference type="RefSeq" id="WP_379943137.1">
    <property type="nucleotide sequence ID" value="NZ_JBHTIB010000014.1"/>
</dbReference>
<dbReference type="PROSITE" id="PS50106">
    <property type="entry name" value="PDZ"/>
    <property type="match status" value="1"/>
</dbReference>
<dbReference type="InterPro" id="IPR036034">
    <property type="entry name" value="PDZ_sf"/>
</dbReference>
<dbReference type="GO" id="GO:0008233">
    <property type="term" value="F:peptidase activity"/>
    <property type="evidence" value="ECO:0007669"/>
    <property type="project" value="UniProtKB-KW"/>
</dbReference>
<comment type="caution">
    <text evidence="2">The sequence shown here is derived from an EMBL/GenBank/DDBJ whole genome shotgun (WGS) entry which is preliminary data.</text>
</comment>
<dbReference type="Pfam" id="PF13650">
    <property type="entry name" value="Asp_protease_2"/>
    <property type="match status" value="1"/>
</dbReference>
<organism evidence="2 3">
    <name type="scientific">Mariniflexile aquimaris</name>
    <dbReference type="NCBI Taxonomy" id="881009"/>
    <lineage>
        <taxon>Bacteria</taxon>
        <taxon>Pseudomonadati</taxon>
        <taxon>Bacteroidota</taxon>
        <taxon>Flavobacteriia</taxon>
        <taxon>Flavobacteriales</taxon>
        <taxon>Flavobacteriaceae</taxon>
        <taxon>Mariniflexile</taxon>
    </lineage>
</organism>
<dbReference type="InterPro" id="IPR001478">
    <property type="entry name" value="PDZ"/>
</dbReference>
<keyword evidence="2" id="KW-0645">Protease</keyword>
<proteinExistence type="predicted"/>
<keyword evidence="3" id="KW-1185">Reference proteome</keyword>
<protein>
    <submittedName>
        <fullName evidence="2">Aspartyl protease family protein</fullName>
    </submittedName>
</protein>
<dbReference type="SUPFAM" id="SSF50630">
    <property type="entry name" value="Acid proteases"/>
    <property type="match status" value="1"/>
</dbReference>
<evidence type="ECO:0000259" key="1">
    <source>
        <dbReference type="PROSITE" id="PS50106"/>
    </source>
</evidence>
<evidence type="ECO:0000313" key="3">
    <source>
        <dbReference type="Proteomes" id="UP001597011"/>
    </source>
</evidence>
<sequence length="450" mass="51084">MKKLLYLIMMFVLFCHYGFAQRGFVVENKRQSSKVNFKLVNNLIIVPVEINGVELSFLLDTGVSKPIIFNFLNISDTLNLKNSETIYLRGLGEGESVKAIKSKNNIIKIGDALKLNQDIYEIFDSNLNFAPRLGFPVHGIIGFDVFRDLVVEINYSSKYIRLTNPEKYRYKKCRKCEVFNLEFYNNKPYINAQVSVKQKIIPVKLLIDSGGSDSLWLFEDDSLGIVIEHPYFEDFLGYGLGGSVHGKRSTIDALILQSFVLKNSNVAYPDDSSISTAKNVKERNGTLAGNILKRFNVIVDYQKGIVTFKKNSFFKEKFSYNKSGIELAHNGVRLVREKDTKLDAKSYSAQSDNELNNNTSIVLDVRYKLTLKPAYAIVELRENSPAFNAGLMIGDIVLSINGKDASQYTLQQIIHQFYEATGKQIRLEVERNGMILKFDFTLQSPITKKT</sequence>
<dbReference type="InterPro" id="IPR041489">
    <property type="entry name" value="PDZ_6"/>
</dbReference>
<reference evidence="3" key="1">
    <citation type="journal article" date="2019" name="Int. J. Syst. Evol. Microbiol.">
        <title>The Global Catalogue of Microorganisms (GCM) 10K type strain sequencing project: providing services to taxonomists for standard genome sequencing and annotation.</title>
        <authorList>
            <consortium name="The Broad Institute Genomics Platform"/>
            <consortium name="The Broad Institute Genome Sequencing Center for Infectious Disease"/>
            <person name="Wu L."/>
            <person name="Ma J."/>
        </authorList>
    </citation>
    <scope>NUCLEOTIDE SEQUENCE [LARGE SCALE GENOMIC DNA]</scope>
    <source>
        <strain evidence="3">CCUG 60529</strain>
    </source>
</reference>
<dbReference type="Gene3D" id="2.30.42.10">
    <property type="match status" value="1"/>
</dbReference>
<gene>
    <name evidence="2" type="ORF">ACFQ0I_13570</name>
</gene>
<dbReference type="Pfam" id="PF17820">
    <property type="entry name" value="PDZ_6"/>
    <property type="match status" value="1"/>
</dbReference>
<dbReference type="GO" id="GO:0006508">
    <property type="term" value="P:proteolysis"/>
    <property type="evidence" value="ECO:0007669"/>
    <property type="project" value="UniProtKB-KW"/>
</dbReference>